<feature type="transmembrane region" description="Helical" evidence="9">
    <location>
        <begin position="7"/>
        <end position="24"/>
    </location>
</feature>
<feature type="non-terminal residue" evidence="10">
    <location>
        <position position="1"/>
    </location>
</feature>
<comment type="caution">
    <text evidence="10">The sequence shown here is derived from an EMBL/GenBank/DDBJ whole genome shotgun (WGS) entry which is preliminary data.</text>
</comment>
<comment type="cofactor">
    <cofactor evidence="1">
        <name>Mg(2+)</name>
        <dbReference type="ChEBI" id="CHEBI:18420"/>
    </cofactor>
</comment>
<dbReference type="InterPro" id="IPR044878">
    <property type="entry name" value="UbiA_sf"/>
</dbReference>
<accession>A0ABU9GUI3</accession>
<feature type="non-terminal residue" evidence="10">
    <location>
        <position position="76"/>
    </location>
</feature>
<dbReference type="PANTHER" id="PTHR11048:SF28">
    <property type="entry name" value="4-HYDROXYBENZOATE POLYPRENYLTRANSFERASE, MITOCHONDRIAL"/>
    <property type="match status" value="1"/>
</dbReference>
<sequence length="76" mass="8515">RATSKEAVILFLALASCSCLLLLTQNILTIQLSFIGFLLAFIYPFMKRFTHLPQFFLGLAFIWAILMAYAAQANAL</sequence>
<dbReference type="Gene3D" id="1.10.357.140">
    <property type="entry name" value="UbiA prenyltransferase"/>
    <property type="match status" value="1"/>
</dbReference>
<keyword evidence="5" id="KW-0808">Transferase</keyword>
<evidence type="ECO:0000313" key="10">
    <source>
        <dbReference type="EMBL" id="MEL0630987.1"/>
    </source>
</evidence>
<keyword evidence="11" id="KW-1185">Reference proteome</keyword>
<dbReference type="RefSeq" id="WP_341599140.1">
    <property type="nucleotide sequence ID" value="NZ_JBAKAZ010000270.1"/>
</dbReference>
<comment type="similarity">
    <text evidence="3">Belongs to the UbiA prenyltransferase family.</text>
</comment>
<dbReference type="Pfam" id="PF01040">
    <property type="entry name" value="UbiA"/>
    <property type="match status" value="1"/>
</dbReference>
<evidence type="ECO:0000256" key="4">
    <source>
        <dbReference type="ARBA" id="ARBA00022475"/>
    </source>
</evidence>
<comment type="subcellular location">
    <subcellularLocation>
        <location evidence="2">Membrane</location>
        <topology evidence="2">Multi-pass membrane protein</topology>
    </subcellularLocation>
</comment>
<dbReference type="EMBL" id="JBAKAZ010000270">
    <property type="protein sequence ID" value="MEL0630987.1"/>
    <property type="molecule type" value="Genomic_DNA"/>
</dbReference>
<protein>
    <submittedName>
        <fullName evidence="10">UbiA family prenyltransferase</fullName>
    </submittedName>
</protein>
<dbReference type="PANTHER" id="PTHR11048">
    <property type="entry name" value="PRENYLTRANSFERASES"/>
    <property type="match status" value="1"/>
</dbReference>
<dbReference type="InterPro" id="IPR039653">
    <property type="entry name" value="Prenyltransferase"/>
</dbReference>
<evidence type="ECO:0000256" key="6">
    <source>
        <dbReference type="ARBA" id="ARBA00022692"/>
    </source>
</evidence>
<proteinExistence type="inferred from homology"/>
<dbReference type="Proteomes" id="UP001369082">
    <property type="component" value="Unassembled WGS sequence"/>
</dbReference>
<feature type="transmembrane region" description="Helical" evidence="9">
    <location>
        <begin position="55"/>
        <end position="72"/>
    </location>
</feature>
<organism evidence="10 11">
    <name type="scientific">Psychromonas aquatilis</name>
    <dbReference type="NCBI Taxonomy" id="2005072"/>
    <lineage>
        <taxon>Bacteria</taxon>
        <taxon>Pseudomonadati</taxon>
        <taxon>Pseudomonadota</taxon>
        <taxon>Gammaproteobacteria</taxon>
        <taxon>Alteromonadales</taxon>
        <taxon>Psychromonadaceae</taxon>
        <taxon>Psychromonas</taxon>
    </lineage>
</organism>
<evidence type="ECO:0000313" key="11">
    <source>
        <dbReference type="Proteomes" id="UP001369082"/>
    </source>
</evidence>
<keyword evidence="8 9" id="KW-0472">Membrane</keyword>
<reference evidence="10 11" key="1">
    <citation type="submission" date="2024-02" db="EMBL/GenBank/DDBJ databases">
        <title>Bacteria isolated from the canopy kelp, Nereocystis luetkeana.</title>
        <authorList>
            <person name="Pfister C.A."/>
            <person name="Younker I.T."/>
            <person name="Light S.H."/>
        </authorList>
    </citation>
    <scope>NUCLEOTIDE SEQUENCE [LARGE SCALE GENOMIC DNA]</scope>
    <source>
        <strain evidence="10 11">TI.1.05</strain>
    </source>
</reference>
<evidence type="ECO:0000256" key="9">
    <source>
        <dbReference type="SAM" id="Phobius"/>
    </source>
</evidence>
<keyword evidence="6 9" id="KW-0812">Transmembrane</keyword>
<evidence type="ECO:0000256" key="1">
    <source>
        <dbReference type="ARBA" id="ARBA00001946"/>
    </source>
</evidence>
<evidence type="ECO:0000256" key="8">
    <source>
        <dbReference type="ARBA" id="ARBA00023136"/>
    </source>
</evidence>
<evidence type="ECO:0000256" key="7">
    <source>
        <dbReference type="ARBA" id="ARBA00022989"/>
    </source>
</evidence>
<evidence type="ECO:0000256" key="2">
    <source>
        <dbReference type="ARBA" id="ARBA00004141"/>
    </source>
</evidence>
<dbReference type="InterPro" id="IPR000537">
    <property type="entry name" value="UbiA_prenyltransferase"/>
</dbReference>
<evidence type="ECO:0000256" key="5">
    <source>
        <dbReference type="ARBA" id="ARBA00022679"/>
    </source>
</evidence>
<keyword evidence="4" id="KW-1003">Cell membrane</keyword>
<gene>
    <name evidence="10" type="ORF">V6256_15535</name>
</gene>
<name>A0ABU9GUI3_9GAMM</name>
<evidence type="ECO:0000256" key="3">
    <source>
        <dbReference type="ARBA" id="ARBA00005985"/>
    </source>
</evidence>
<keyword evidence="7 9" id="KW-1133">Transmembrane helix</keyword>